<accession>A0A3B5RDN5</accession>
<dbReference type="Proteomes" id="UP000002852">
    <property type="component" value="Unassembled WGS sequence"/>
</dbReference>
<feature type="DNA-binding region" description="Homeobox" evidence="5">
    <location>
        <begin position="39"/>
        <end position="98"/>
    </location>
</feature>
<dbReference type="GO" id="GO:0005634">
    <property type="term" value="C:nucleus"/>
    <property type="evidence" value="ECO:0007669"/>
    <property type="project" value="UniProtKB-SubCell"/>
</dbReference>
<dbReference type="InterPro" id="IPR009057">
    <property type="entry name" value="Homeodomain-like_sf"/>
</dbReference>
<protein>
    <submittedName>
        <fullName evidence="8">Posterior neuron-specific homeobox</fullName>
    </submittedName>
</protein>
<dbReference type="InterPro" id="IPR001356">
    <property type="entry name" value="HD"/>
</dbReference>
<dbReference type="Ensembl" id="ENSXMAT00000028211.1">
    <property type="protein sequence ID" value="ENSXMAP00000041099.1"/>
    <property type="gene ID" value="ENSXMAG00000022935.1"/>
</dbReference>
<evidence type="ECO:0000256" key="4">
    <source>
        <dbReference type="ARBA" id="ARBA00023242"/>
    </source>
</evidence>
<dbReference type="Gene3D" id="1.10.10.60">
    <property type="entry name" value="Homeodomain-like"/>
    <property type="match status" value="1"/>
</dbReference>
<feature type="domain" description="Homeobox" evidence="7">
    <location>
        <begin position="37"/>
        <end position="97"/>
    </location>
</feature>
<comment type="subcellular location">
    <subcellularLocation>
        <location evidence="1 5 6">Nucleus</location>
    </subcellularLocation>
</comment>
<dbReference type="GO" id="GO:0000981">
    <property type="term" value="F:DNA-binding transcription factor activity, RNA polymerase II-specific"/>
    <property type="evidence" value="ECO:0007669"/>
    <property type="project" value="TreeGrafter"/>
</dbReference>
<dbReference type="AlphaFoldDB" id="A0A3B5RDN5"/>
<sequence>MALIFFSPLENQIPNEENGKTEHRTAGKRESLPPLKVKSRRIRTAFTPEQLRVLECSFQRSHYLSVLERHTTAAALRLSETQVKIWFQNRRTKWRKESLTVRGNEEEGEQRGFIPAFPAHPAICAALTCGPLYQQGPPFRLVPTLPLMPYRYYTANGHHVILLILPTSDSFGFALHEISFSKVIISPLHQANLRVESFSFVKSQTVTLLHFFPFFLLLSPSQECPMHDRCSSPLLRDG</sequence>
<dbReference type="CDD" id="cd00086">
    <property type="entry name" value="homeodomain"/>
    <property type="match status" value="1"/>
</dbReference>
<evidence type="ECO:0000313" key="8">
    <source>
        <dbReference type="Ensembl" id="ENSXMAP00000041099.1"/>
    </source>
</evidence>
<evidence type="ECO:0000256" key="1">
    <source>
        <dbReference type="ARBA" id="ARBA00004123"/>
    </source>
</evidence>
<dbReference type="Pfam" id="PF00046">
    <property type="entry name" value="Homeodomain"/>
    <property type="match status" value="1"/>
</dbReference>
<evidence type="ECO:0000256" key="3">
    <source>
        <dbReference type="ARBA" id="ARBA00023155"/>
    </source>
</evidence>
<keyword evidence="3 5" id="KW-0371">Homeobox</keyword>
<reference evidence="9" key="1">
    <citation type="submission" date="2012-01" db="EMBL/GenBank/DDBJ databases">
        <authorList>
            <person name="Walter R."/>
            <person name="Schartl M."/>
            <person name="Warren W."/>
        </authorList>
    </citation>
    <scope>NUCLEOTIDE SEQUENCE [LARGE SCALE GENOMIC DNA]</scope>
    <source>
        <strain evidence="9">JP 163 A</strain>
    </source>
</reference>
<keyword evidence="4 5" id="KW-0539">Nucleus</keyword>
<evidence type="ECO:0000313" key="9">
    <source>
        <dbReference type="Proteomes" id="UP000002852"/>
    </source>
</evidence>
<dbReference type="SMART" id="SM00389">
    <property type="entry name" value="HOX"/>
    <property type="match status" value="1"/>
</dbReference>
<dbReference type="PANTHER" id="PTHR24339">
    <property type="entry name" value="HOMEOBOX PROTEIN EMX-RELATED"/>
    <property type="match status" value="1"/>
</dbReference>
<dbReference type="SUPFAM" id="SSF46689">
    <property type="entry name" value="Homeodomain-like"/>
    <property type="match status" value="1"/>
</dbReference>
<keyword evidence="2 5" id="KW-0238">DNA-binding</keyword>
<keyword evidence="9" id="KW-1185">Reference proteome</keyword>
<dbReference type="InParanoid" id="A0A3B5RDN5"/>
<dbReference type="PROSITE" id="PS50071">
    <property type="entry name" value="HOMEOBOX_2"/>
    <property type="match status" value="1"/>
</dbReference>
<organism evidence="8 9">
    <name type="scientific">Xiphophorus maculatus</name>
    <name type="common">Southern platyfish</name>
    <name type="synonym">Platypoecilus maculatus</name>
    <dbReference type="NCBI Taxonomy" id="8083"/>
    <lineage>
        <taxon>Eukaryota</taxon>
        <taxon>Metazoa</taxon>
        <taxon>Chordata</taxon>
        <taxon>Craniata</taxon>
        <taxon>Vertebrata</taxon>
        <taxon>Euteleostomi</taxon>
        <taxon>Actinopterygii</taxon>
        <taxon>Neopterygii</taxon>
        <taxon>Teleostei</taxon>
        <taxon>Neoteleostei</taxon>
        <taxon>Acanthomorphata</taxon>
        <taxon>Ovalentaria</taxon>
        <taxon>Atherinomorphae</taxon>
        <taxon>Cyprinodontiformes</taxon>
        <taxon>Poeciliidae</taxon>
        <taxon>Poeciliinae</taxon>
        <taxon>Xiphophorus</taxon>
    </lineage>
</organism>
<proteinExistence type="predicted"/>
<reference evidence="8" key="3">
    <citation type="submission" date="2025-08" db="UniProtKB">
        <authorList>
            <consortium name="Ensembl"/>
        </authorList>
    </citation>
    <scope>IDENTIFICATION</scope>
    <source>
        <strain evidence="8">JP 163 A</strain>
    </source>
</reference>
<dbReference type="PANTHER" id="PTHR24339:SF28">
    <property type="entry name" value="E5-RELATED"/>
    <property type="match status" value="1"/>
</dbReference>
<evidence type="ECO:0000256" key="5">
    <source>
        <dbReference type="PROSITE-ProRule" id="PRU00108"/>
    </source>
</evidence>
<dbReference type="GeneTree" id="ENSGT00940000166967"/>
<evidence type="ECO:0000259" key="7">
    <source>
        <dbReference type="PROSITE" id="PS50071"/>
    </source>
</evidence>
<evidence type="ECO:0000256" key="6">
    <source>
        <dbReference type="RuleBase" id="RU000682"/>
    </source>
</evidence>
<dbReference type="GO" id="GO:0000978">
    <property type="term" value="F:RNA polymerase II cis-regulatory region sequence-specific DNA binding"/>
    <property type="evidence" value="ECO:0007669"/>
    <property type="project" value="TreeGrafter"/>
</dbReference>
<evidence type="ECO:0000256" key="2">
    <source>
        <dbReference type="ARBA" id="ARBA00023125"/>
    </source>
</evidence>
<reference evidence="9" key="2">
    <citation type="journal article" date="2013" name="Nat. Genet.">
        <title>The genome of the platyfish, Xiphophorus maculatus, provides insights into evolutionary adaptation and several complex traits.</title>
        <authorList>
            <person name="Schartl M."/>
            <person name="Walter R.B."/>
            <person name="Shen Y."/>
            <person name="Garcia T."/>
            <person name="Catchen J."/>
            <person name="Amores A."/>
            <person name="Braasch I."/>
            <person name="Chalopin D."/>
            <person name="Volff J.N."/>
            <person name="Lesch K.P."/>
            <person name="Bisazza A."/>
            <person name="Minx P."/>
            <person name="Hillier L."/>
            <person name="Wilson R.K."/>
            <person name="Fuerstenberg S."/>
            <person name="Boore J."/>
            <person name="Searle S."/>
            <person name="Postlethwait J.H."/>
            <person name="Warren W.C."/>
        </authorList>
    </citation>
    <scope>NUCLEOTIDE SEQUENCE [LARGE SCALE GENOMIC DNA]</scope>
    <source>
        <strain evidence="9">JP 163 A</strain>
    </source>
</reference>
<dbReference type="InterPro" id="IPR050877">
    <property type="entry name" value="EMX-VAX-Noto_Homeobox_TFs"/>
</dbReference>
<reference evidence="8" key="4">
    <citation type="submission" date="2025-09" db="UniProtKB">
        <authorList>
            <consortium name="Ensembl"/>
        </authorList>
    </citation>
    <scope>IDENTIFICATION</scope>
    <source>
        <strain evidence="8">JP 163 A</strain>
    </source>
</reference>
<name>A0A3B5RDN5_XIPMA</name>